<reference evidence="2 3" key="1">
    <citation type="submission" date="2019-12" db="EMBL/GenBank/DDBJ databases">
        <authorList>
            <person name="Floudas D."/>
            <person name="Bentzer J."/>
            <person name="Ahren D."/>
            <person name="Johansson T."/>
            <person name="Persson P."/>
            <person name="Tunlid A."/>
        </authorList>
    </citation>
    <scope>NUCLEOTIDE SEQUENCE [LARGE SCALE GENOMIC DNA]</scope>
    <source>
        <strain evidence="2 3">CBS 102.39</strain>
    </source>
</reference>
<sequence>MSMSSAPLYSQDIIDLGHDLSQRPQYTTLTPQSVPWIEAHISLFLTFDILVFLAIISITVYASRGVGLYSLMGVIQRDGIMYFFILLSSNLTWLLLTLYARPALKFLHIEPTVAVTSIMINRITLNLKKAGDRNVQSSWTIRTFDSPAVNWRNVFDQSQYAQGQHTKHGFRHAEDTRISDIRFQYPA</sequence>
<dbReference type="AlphaFoldDB" id="A0A8H4VTK4"/>
<keyword evidence="1" id="KW-0472">Membrane</keyword>
<gene>
    <name evidence="2" type="ORF">D9613_009548</name>
</gene>
<evidence type="ECO:0000256" key="1">
    <source>
        <dbReference type="SAM" id="Phobius"/>
    </source>
</evidence>
<protein>
    <submittedName>
        <fullName evidence="2">Uncharacterized protein</fullName>
    </submittedName>
</protein>
<evidence type="ECO:0000313" key="2">
    <source>
        <dbReference type="EMBL" id="KAF4622018.1"/>
    </source>
</evidence>
<name>A0A8H4VTK4_9AGAR</name>
<accession>A0A8H4VTK4</accession>
<evidence type="ECO:0000313" key="3">
    <source>
        <dbReference type="Proteomes" id="UP000521872"/>
    </source>
</evidence>
<organism evidence="2 3">
    <name type="scientific">Agrocybe pediades</name>
    <dbReference type="NCBI Taxonomy" id="84607"/>
    <lineage>
        <taxon>Eukaryota</taxon>
        <taxon>Fungi</taxon>
        <taxon>Dikarya</taxon>
        <taxon>Basidiomycota</taxon>
        <taxon>Agaricomycotina</taxon>
        <taxon>Agaricomycetes</taxon>
        <taxon>Agaricomycetidae</taxon>
        <taxon>Agaricales</taxon>
        <taxon>Agaricineae</taxon>
        <taxon>Strophariaceae</taxon>
        <taxon>Agrocybe</taxon>
    </lineage>
</organism>
<comment type="caution">
    <text evidence="2">The sequence shown here is derived from an EMBL/GenBank/DDBJ whole genome shotgun (WGS) entry which is preliminary data.</text>
</comment>
<dbReference type="EMBL" id="JAACJL010000002">
    <property type="protein sequence ID" value="KAF4622018.1"/>
    <property type="molecule type" value="Genomic_DNA"/>
</dbReference>
<dbReference type="Proteomes" id="UP000521872">
    <property type="component" value="Unassembled WGS sequence"/>
</dbReference>
<feature type="transmembrane region" description="Helical" evidence="1">
    <location>
        <begin position="80"/>
        <end position="100"/>
    </location>
</feature>
<proteinExistence type="predicted"/>
<feature type="transmembrane region" description="Helical" evidence="1">
    <location>
        <begin position="41"/>
        <end position="60"/>
    </location>
</feature>
<keyword evidence="3" id="KW-1185">Reference proteome</keyword>
<keyword evidence="1" id="KW-1133">Transmembrane helix</keyword>
<keyword evidence="1" id="KW-0812">Transmembrane</keyword>